<gene>
    <name evidence="2" type="ORF">D5S18_17725</name>
</gene>
<dbReference type="Proteomes" id="UP000266677">
    <property type="component" value="Unassembled WGS sequence"/>
</dbReference>
<protein>
    <submittedName>
        <fullName evidence="2">Uncharacterized protein</fullName>
    </submittedName>
</protein>
<dbReference type="AlphaFoldDB" id="A0A3A4KGS3"/>
<feature type="region of interest" description="Disordered" evidence="1">
    <location>
        <begin position="43"/>
        <end position="75"/>
    </location>
</feature>
<evidence type="ECO:0000313" key="2">
    <source>
        <dbReference type="EMBL" id="RJO75198.1"/>
    </source>
</evidence>
<organism evidence="2 3">
    <name type="scientific">Nocardia panacis</name>
    <dbReference type="NCBI Taxonomy" id="2340916"/>
    <lineage>
        <taxon>Bacteria</taxon>
        <taxon>Bacillati</taxon>
        <taxon>Actinomycetota</taxon>
        <taxon>Actinomycetes</taxon>
        <taxon>Mycobacteriales</taxon>
        <taxon>Nocardiaceae</taxon>
        <taxon>Nocardia</taxon>
    </lineage>
</organism>
<dbReference type="EMBL" id="QZFU01000019">
    <property type="protein sequence ID" value="RJO75198.1"/>
    <property type="molecule type" value="Genomic_DNA"/>
</dbReference>
<sequence length="101" mass="10951">MLAPENRTALRCERLQQSAGEFRIPCPAVVLVANIEHLRMAMPEDPTQVRARKPRTGRARRPGSEIASRTEQPVDNGAKLHSAAHYSAQRVTGGIVAAALA</sequence>
<feature type="compositionally biased region" description="Basic residues" evidence="1">
    <location>
        <begin position="50"/>
        <end position="61"/>
    </location>
</feature>
<name>A0A3A4KGS3_9NOCA</name>
<proteinExistence type="predicted"/>
<dbReference type="OrthoDB" id="3483116at2"/>
<dbReference type="RefSeq" id="WP_120042072.1">
    <property type="nucleotide sequence ID" value="NZ_QZFU01000019.1"/>
</dbReference>
<evidence type="ECO:0000313" key="3">
    <source>
        <dbReference type="Proteomes" id="UP000266677"/>
    </source>
</evidence>
<keyword evidence="3" id="KW-1185">Reference proteome</keyword>
<accession>A0A3A4KGS3</accession>
<evidence type="ECO:0000256" key="1">
    <source>
        <dbReference type="SAM" id="MobiDB-lite"/>
    </source>
</evidence>
<comment type="caution">
    <text evidence="2">The sequence shown here is derived from an EMBL/GenBank/DDBJ whole genome shotgun (WGS) entry which is preliminary data.</text>
</comment>
<reference evidence="2 3" key="1">
    <citation type="submission" date="2018-09" db="EMBL/GenBank/DDBJ databases">
        <title>YIM PH21274 draft genome.</title>
        <authorList>
            <person name="Miao C."/>
        </authorList>
    </citation>
    <scope>NUCLEOTIDE SEQUENCE [LARGE SCALE GENOMIC DNA]</scope>
    <source>
        <strain evidence="2 3">YIM PH 21724</strain>
    </source>
</reference>